<evidence type="ECO:0000256" key="1">
    <source>
        <dbReference type="SAM" id="MobiDB-lite"/>
    </source>
</evidence>
<keyword evidence="3" id="KW-1185">Reference proteome</keyword>
<dbReference type="OrthoDB" id="1746887at2759"/>
<name>A0A5N6RSL9_9ROSI</name>
<dbReference type="Proteomes" id="UP000327013">
    <property type="component" value="Chromosome 8"/>
</dbReference>
<proteinExistence type="predicted"/>
<dbReference type="AlphaFoldDB" id="A0A5N6RSL9"/>
<protein>
    <submittedName>
        <fullName evidence="2">Uncharacterized protein</fullName>
    </submittedName>
</protein>
<dbReference type="Pfam" id="PF14817">
    <property type="entry name" value="HAUS5"/>
    <property type="match status" value="1"/>
</dbReference>
<evidence type="ECO:0000313" key="3">
    <source>
        <dbReference type="Proteomes" id="UP000327013"/>
    </source>
</evidence>
<dbReference type="GO" id="GO:0070652">
    <property type="term" value="C:HAUS complex"/>
    <property type="evidence" value="ECO:0007669"/>
    <property type="project" value="InterPro"/>
</dbReference>
<feature type="compositionally biased region" description="Gly residues" evidence="1">
    <location>
        <begin position="88"/>
        <end position="99"/>
    </location>
</feature>
<dbReference type="PANTHER" id="PTHR34968">
    <property type="entry name" value="AUGMIN SUBUNIT 5"/>
    <property type="match status" value="1"/>
</dbReference>
<evidence type="ECO:0000313" key="2">
    <source>
        <dbReference type="EMBL" id="KAE8125355.1"/>
    </source>
</evidence>
<feature type="region of interest" description="Disordered" evidence="1">
    <location>
        <begin position="85"/>
        <end position="120"/>
    </location>
</feature>
<gene>
    <name evidence="2" type="ORF">FH972_020174</name>
</gene>
<dbReference type="PANTHER" id="PTHR34968:SF1">
    <property type="entry name" value="AUGMIN SUBUNIT 5"/>
    <property type="match status" value="1"/>
</dbReference>
<dbReference type="InterPro" id="IPR044706">
    <property type="entry name" value="AUG5_plant"/>
</dbReference>
<dbReference type="InterPro" id="IPR029131">
    <property type="entry name" value="HAUS5"/>
</dbReference>
<reference evidence="2 3" key="1">
    <citation type="submission" date="2019-06" db="EMBL/GenBank/DDBJ databases">
        <title>A chromosomal-level reference genome of Carpinus fangiana (Coryloideae, Betulaceae).</title>
        <authorList>
            <person name="Yang X."/>
            <person name="Wang Z."/>
            <person name="Zhang L."/>
            <person name="Hao G."/>
            <person name="Liu J."/>
            <person name="Yang Y."/>
        </authorList>
    </citation>
    <scope>NUCLEOTIDE SEQUENCE [LARGE SCALE GENOMIC DNA]</scope>
    <source>
        <strain evidence="2">Cfa_2016G</strain>
        <tissue evidence="2">Leaf</tissue>
    </source>
</reference>
<dbReference type="GO" id="GO:0005876">
    <property type="term" value="C:spindle microtubule"/>
    <property type="evidence" value="ECO:0007669"/>
    <property type="project" value="InterPro"/>
</dbReference>
<organism evidence="2 3">
    <name type="scientific">Carpinus fangiana</name>
    <dbReference type="NCBI Taxonomy" id="176857"/>
    <lineage>
        <taxon>Eukaryota</taxon>
        <taxon>Viridiplantae</taxon>
        <taxon>Streptophyta</taxon>
        <taxon>Embryophyta</taxon>
        <taxon>Tracheophyta</taxon>
        <taxon>Spermatophyta</taxon>
        <taxon>Magnoliopsida</taxon>
        <taxon>eudicotyledons</taxon>
        <taxon>Gunneridae</taxon>
        <taxon>Pentapetalae</taxon>
        <taxon>rosids</taxon>
        <taxon>fabids</taxon>
        <taxon>Fagales</taxon>
        <taxon>Betulaceae</taxon>
        <taxon>Carpinus</taxon>
    </lineage>
</organism>
<feature type="compositionally biased region" description="Basic and acidic residues" evidence="1">
    <location>
        <begin position="100"/>
        <end position="110"/>
    </location>
</feature>
<dbReference type="GO" id="GO:0051225">
    <property type="term" value="P:spindle assembly"/>
    <property type="evidence" value="ECO:0007669"/>
    <property type="project" value="InterPro"/>
</dbReference>
<sequence>MMKLCEFNENKERNSYLRRPSSDRKIRAYTQCRAGPIRSAASGKSQQPSTDSLCKICRGNMISVWNFLIARVKSEKTVENIRRNITVHGGGSGGDSGGGGKEKGETKREMGGFPCESESWVSSTTPVHQSLENEALENHHQSTSTGFLNQDEEWAKLNINNTKKKKKKNLESAQAPATDLCSSVSSSIANWRISSPALENHHQSTSTGFLNQDEEWAKLNINNTKKKKKNLESAQAPATDLCSSVSSPIANWRISSPGE</sequence>
<dbReference type="EMBL" id="CM017328">
    <property type="protein sequence ID" value="KAE8125355.1"/>
    <property type="molecule type" value="Genomic_DNA"/>
</dbReference>
<accession>A0A5N6RSL9</accession>